<proteinExistence type="predicted"/>
<evidence type="ECO:0008006" key="3">
    <source>
        <dbReference type="Google" id="ProtNLM"/>
    </source>
</evidence>
<dbReference type="EMBL" id="NHYE01001428">
    <property type="protein sequence ID" value="PPQ95363.1"/>
    <property type="molecule type" value="Genomic_DNA"/>
</dbReference>
<dbReference type="SUPFAM" id="SSF81383">
    <property type="entry name" value="F-box domain"/>
    <property type="match status" value="1"/>
</dbReference>
<dbReference type="InParanoid" id="A0A409XXB4"/>
<reference evidence="1 2" key="1">
    <citation type="journal article" date="2018" name="Evol. Lett.">
        <title>Horizontal gene cluster transfer increased hallucinogenic mushroom diversity.</title>
        <authorList>
            <person name="Reynolds H.T."/>
            <person name="Vijayakumar V."/>
            <person name="Gluck-Thaler E."/>
            <person name="Korotkin H.B."/>
            <person name="Matheny P.B."/>
            <person name="Slot J.C."/>
        </authorList>
    </citation>
    <scope>NUCLEOTIDE SEQUENCE [LARGE SCALE GENOMIC DNA]</scope>
    <source>
        <strain evidence="1 2">SRW20</strain>
    </source>
</reference>
<protein>
    <recommendedName>
        <fullName evidence="3">F-box domain-containing protein</fullName>
    </recommendedName>
</protein>
<accession>A0A409XXB4</accession>
<dbReference type="STRING" id="231916.A0A409XXB4"/>
<dbReference type="InterPro" id="IPR036047">
    <property type="entry name" value="F-box-like_dom_sf"/>
</dbReference>
<dbReference type="Proteomes" id="UP000284706">
    <property type="component" value="Unassembled WGS sequence"/>
</dbReference>
<sequence length="900" mass="100932">MGLLWSRYRRRRRCSANSRATIKKDMGAIALYNDLLLHEIFPYLYLRDLISCSKACKRFYCLIYSSSRLLYHMELEKACMTDNGSLAYNDYTYDTRLHMLREREYRWANLRPQWSRSLAMPGDYQSRPLFSLTPEGRLTHFASVSGRLYTTNIPVTPSNKISWKESFRRPSMNQNISSSTGNLISHEMDLLVFPASFPFSTGTQIVLHLIELSSGRAHPSAKKHVLKVGFCRIPSTFNPTVDLTIYGSHLACLSGYDPGQGSILSVWDWRSGRLKGVVKVLHSDIVFLKEDLLLVPNRLKPSLDVYHIPLSTRNGSLEDNGSLLEPTLSLLLPELKDNASVVSISCSANQPPNRFWPPDQIFSSRDYSSHHAPFYMDAQCSVLPFSLLLHDGKGKVSVVEILVRAEAVINYPRPLPSDTRHDGQYTSILPWNCWGPPSTRWFLCNHRRPSFGIRSVSGSRCIAAWQRNPAPDSSMFYKIEIFDFRQWKVGERASARKRSSSCAENTGPLSSVETGTTIITLPDVFLNPVTSDMPYVRQELSMISESGQAIDISDISIYGSMIIINSKHDKSANQTCVSGQFPFFNWDTHLIELSSGKAHPFAKKHILKVGYCRVASTFHPTVNLTISGSHLACLSGYDSGQGSILSVWDWRSGRLKFHSDIVLSREDLLLVPNRSKPSLDVYHIPHSTPDDSLEGNSTLLQPIACHLLPDLSNDASIVSISCSANQPPNRFWPSDRISSSRDHSGYHAPFCWNIRVSTLLLPLLLDGGSRKPAVVEIPVRTDSIMRYARPPISGTSGFPGYTEIVPWDHWGPSLTRLVFRQSQGPVALLLGSSVFPLEISQHFTISKHSTSGNGGYENALQPGRKTLHIRRTRNHAFSLARYIPESGGISNALYPTVFRP</sequence>
<dbReference type="AlphaFoldDB" id="A0A409XXB4"/>
<dbReference type="Gene3D" id="1.20.1280.50">
    <property type="match status" value="1"/>
</dbReference>
<organism evidence="1 2">
    <name type="scientific">Gymnopilus dilepis</name>
    <dbReference type="NCBI Taxonomy" id="231916"/>
    <lineage>
        <taxon>Eukaryota</taxon>
        <taxon>Fungi</taxon>
        <taxon>Dikarya</taxon>
        <taxon>Basidiomycota</taxon>
        <taxon>Agaricomycotina</taxon>
        <taxon>Agaricomycetes</taxon>
        <taxon>Agaricomycetidae</taxon>
        <taxon>Agaricales</taxon>
        <taxon>Agaricineae</taxon>
        <taxon>Hymenogastraceae</taxon>
        <taxon>Gymnopilus</taxon>
    </lineage>
</organism>
<evidence type="ECO:0000313" key="1">
    <source>
        <dbReference type="EMBL" id="PPQ95363.1"/>
    </source>
</evidence>
<dbReference type="OrthoDB" id="3149552at2759"/>
<keyword evidence="2" id="KW-1185">Reference proteome</keyword>
<comment type="caution">
    <text evidence="1">The sequence shown here is derived from an EMBL/GenBank/DDBJ whole genome shotgun (WGS) entry which is preliminary data.</text>
</comment>
<name>A0A409XXB4_9AGAR</name>
<evidence type="ECO:0000313" key="2">
    <source>
        <dbReference type="Proteomes" id="UP000284706"/>
    </source>
</evidence>
<gene>
    <name evidence="1" type="ORF">CVT26_008208</name>
</gene>